<dbReference type="CDD" id="cd13565">
    <property type="entry name" value="PBP2_PstS"/>
    <property type="match status" value="1"/>
</dbReference>
<dbReference type="Gene3D" id="3.40.190.10">
    <property type="entry name" value="Periplasmic binding protein-like II"/>
    <property type="match status" value="2"/>
</dbReference>
<dbReference type="GO" id="GO:0035435">
    <property type="term" value="P:phosphate ion transmembrane transport"/>
    <property type="evidence" value="ECO:0007669"/>
    <property type="project" value="InterPro"/>
</dbReference>
<dbReference type="AlphaFoldDB" id="A0A3D4T084"/>
<evidence type="ECO:0000256" key="2">
    <source>
        <dbReference type="ARBA" id="ARBA00022448"/>
    </source>
</evidence>
<feature type="region of interest" description="Disordered" evidence="5">
    <location>
        <begin position="23"/>
        <end position="51"/>
    </location>
</feature>
<dbReference type="STRING" id="863239.GCA_000213935_01721"/>
<feature type="domain" description="PBP" evidence="6">
    <location>
        <begin position="40"/>
        <end position="329"/>
    </location>
</feature>
<dbReference type="InterPro" id="IPR005673">
    <property type="entry name" value="ABC_phos-bd_PstS"/>
</dbReference>
<feature type="compositionally biased region" description="Low complexity" evidence="5">
    <location>
        <begin position="23"/>
        <end position="43"/>
    </location>
</feature>
<keyword evidence="2 4" id="KW-0813">Transport</keyword>
<comment type="caution">
    <text evidence="7">The sequence shown here is derived from an EMBL/GenBank/DDBJ whole genome shotgun (WGS) entry which is preliminary data.</text>
</comment>
<dbReference type="PANTHER" id="PTHR42996">
    <property type="entry name" value="PHOSPHATE-BINDING PROTEIN PSTS"/>
    <property type="match status" value="1"/>
</dbReference>
<dbReference type="GO" id="GO:0042301">
    <property type="term" value="F:phosphate ion binding"/>
    <property type="evidence" value="ECO:0007669"/>
    <property type="project" value="InterPro"/>
</dbReference>
<dbReference type="PIRSF" id="PIRSF002756">
    <property type="entry name" value="PstS"/>
    <property type="match status" value="1"/>
</dbReference>
<dbReference type="InterPro" id="IPR024370">
    <property type="entry name" value="PBP_domain"/>
</dbReference>
<dbReference type="InterPro" id="IPR050962">
    <property type="entry name" value="Phosphate-bind_PstS"/>
</dbReference>
<name>A0A3D4T084_9CORY</name>
<evidence type="ECO:0000313" key="7">
    <source>
        <dbReference type="EMBL" id="HCT14923.1"/>
    </source>
</evidence>
<dbReference type="PROSITE" id="PS51257">
    <property type="entry name" value="PROKAR_LIPOPROTEIN"/>
    <property type="match status" value="1"/>
</dbReference>
<evidence type="ECO:0000256" key="3">
    <source>
        <dbReference type="ARBA" id="ARBA00022592"/>
    </source>
</evidence>
<evidence type="ECO:0000256" key="4">
    <source>
        <dbReference type="PIRNR" id="PIRNR002756"/>
    </source>
</evidence>
<proteinExistence type="inferred from homology"/>
<evidence type="ECO:0000256" key="5">
    <source>
        <dbReference type="SAM" id="MobiDB-lite"/>
    </source>
</evidence>
<accession>A0A3D4T084</accession>
<evidence type="ECO:0000256" key="1">
    <source>
        <dbReference type="ARBA" id="ARBA00008725"/>
    </source>
</evidence>
<dbReference type="NCBIfam" id="TIGR00975">
    <property type="entry name" value="3a0107s03"/>
    <property type="match status" value="1"/>
</dbReference>
<sequence>MSRGGTVAAALVAGSLILTGCSNSDSGSGTSSDSTADLSGTTGQLTGEGATSQQTAMELFGAAYSSAVPGATLAYNGTGSGSGQKQFIAGQVDFGGSDSALDPGQAKDAAARCDGNPAWHLPAVVGPVAVAFHLDGVDNLNLSVDTVAKIFKGEITTWNDPAIAAENEGTQLPDKEINVLYRSEESGTSDNFQKFLKTATGGEWDTEGKTFPTKVGSGAQGSSGVAQQVKSTDGAITYVEAGYAKDLGTAKLDFGAGPVALNADSVNKALANVRFSGEGNDLVVDPDSLFGQKEAGAYPLALTTYEIVCSAGYDADTAARVKDFLHVLLDNQDGSLGDKGYVPLSGAFEEKLTTAVDAIA</sequence>
<dbReference type="GO" id="GO:0043190">
    <property type="term" value="C:ATP-binding cassette (ABC) transporter complex"/>
    <property type="evidence" value="ECO:0007669"/>
    <property type="project" value="InterPro"/>
</dbReference>
<organism evidence="7 8">
    <name type="scientific">Corynebacterium nuruki</name>
    <dbReference type="NCBI Taxonomy" id="1032851"/>
    <lineage>
        <taxon>Bacteria</taxon>
        <taxon>Bacillati</taxon>
        <taxon>Actinomycetota</taxon>
        <taxon>Actinomycetes</taxon>
        <taxon>Mycobacteriales</taxon>
        <taxon>Corynebacteriaceae</taxon>
        <taxon>Corynebacterium</taxon>
    </lineage>
</organism>
<protein>
    <recommendedName>
        <fullName evidence="4">Phosphate-binding protein</fullName>
    </recommendedName>
</protein>
<evidence type="ECO:0000313" key="8">
    <source>
        <dbReference type="Proteomes" id="UP000261739"/>
    </source>
</evidence>
<comment type="similarity">
    <text evidence="1 4">Belongs to the PstS family.</text>
</comment>
<reference evidence="7 8" key="1">
    <citation type="journal article" date="2018" name="Nat. Biotechnol.">
        <title>A standardized bacterial taxonomy based on genome phylogeny substantially revises the tree of life.</title>
        <authorList>
            <person name="Parks D.H."/>
            <person name="Chuvochina M."/>
            <person name="Waite D.W."/>
            <person name="Rinke C."/>
            <person name="Skarshewski A."/>
            <person name="Chaumeil P.A."/>
            <person name="Hugenholtz P."/>
        </authorList>
    </citation>
    <scope>NUCLEOTIDE SEQUENCE [LARGE SCALE GENOMIC DNA]</scope>
    <source>
        <strain evidence="7">UBA11247</strain>
    </source>
</reference>
<evidence type="ECO:0000259" key="6">
    <source>
        <dbReference type="Pfam" id="PF12849"/>
    </source>
</evidence>
<dbReference type="SUPFAM" id="SSF53850">
    <property type="entry name" value="Periplasmic binding protein-like II"/>
    <property type="match status" value="1"/>
</dbReference>
<dbReference type="EMBL" id="DQID01000236">
    <property type="protein sequence ID" value="HCT14923.1"/>
    <property type="molecule type" value="Genomic_DNA"/>
</dbReference>
<keyword evidence="3 4" id="KW-0592">Phosphate transport</keyword>
<gene>
    <name evidence="7" type="primary">pstS</name>
    <name evidence="7" type="ORF">DIW82_09110</name>
</gene>
<dbReference type="PANTHER" id="PTHR42996:SF1">
    <property type="entry name" value="PHOSPHATE-BINDING PROTEIN PSTS"/>
    <property type="match status" value="1"/>
</dbReference>
<dbReference type="Proteomes" id="UP000261739">
    <property type="component" value="Unassembled WGS sequence"/>
</dbReference>
<dbReference type="Pfam" id="PF12849">
    <property type="entry name" value="PBP_like_2"/>
    <property type="match status" value="1"/>
</dbReference>